<keyword evidence="2" id="KW-1185">Reference proteome</keyword>
<dbReference type="EMBL" id="JAOYFB010000004">
    <property type="protein sequence ID" value="KAK4013071.1"/>
    <property type="molecule type" value="Genomic_DNA"/>
</dbReference>
<evidence type="ECO:0000313" key="2">
    <source>
        <dbReference type="Proteomes" id="UP001234178"/>
    </source>
</evidence>
<organism evidence="1 2">
    <name type="scientific">Daphnia magna</name>
    <dbReference type="NCBI Taxonomy" id="35525"/>
    <lineage>
        <taxon>Eukaryota</taxon>
        <taxon>Metazoa</taxon>
        <taxon>Ecdysozoa</taxon>
        <taxon>Arthropoda</taxon>
        <taxon>Crustacea</taxon>
        <taxon>Branchiopoda</taxon>
        <taxon>Diplostraca</taxon>
        <taxon>Cladocera</taxon>
        <taxon>Anomopoda</taxon>
        <taxon>Daphniidae</taxon>
        <taxon>Daphnia</taxon>
    </lineage>
</organism>
<accession>A0ABQ9ZJH3</accession>
<comment type="caution">
    <text evidence="1">The sequence shown here is derived from an EMBL/GenBank/DDBJ whole genome shotgun (WGS) entry which is preliminary data.</text>
</comment>
<evidence type="ECO:0000313" key="1">
    <source>
        <dbReference type="EMBL" id="KAK4013071.1"/>
    </source>
</evidence>
<protein>
    <submittedName>
        <fullName evidence="1">Uncharacterized protein</fullName>
    </submittedName>
</protein>
<proteinExistence type="predicted"/>
<sequence>MEFGLRHSQEKAAPKLQMSLVWLNPKHVNGFDFPRDKWRSFETENNAARTKSLFTSDNEGFG</sequence>
<dbReference type="Proteomes" id="UP001234178">
    <property type="component" value="Unassembled WGS sequence"/>
</dbReference>
<gene>
    <name evidence="1" type="ORF">OUZ56_025311</name>
</gene>
<reference evidence="1 2" key="1">
    <citation type="journal article" date="2023" name="Nucleic Acids Res.">
        <title>The hologenome of Daphnia magna reveals possible DNA methylation and microbiome-mediated evolution of the host genome.</title>
        <authorList>
            <person name="Chaturvedi A."/>
            <person name="Li X."/>
            <person name="Dhandapani V."/>
            <person name="Marshall H."/>
            <person name="Kissane S."/>
            <person name="Cuenca-Cambronero M."/>
            <person name="Asole G."/>
            <person name="Calvet F."/>
            <person name="Ruiz-Romero M."/>
            <person name="Marangio P."/>
            <person name="Guigo R."/>
            <person name="Rago D."/>
            <person name="Mirbahai L."/>
            <person name="Eastwood N."/>
            <person name="Colbourne J.K."/>
            <person name="Zhou J."/>
            <person name="Mallon E."/>
            <person name="Orsini L."/>
        </authorList>
    </citation>
    <scope>NUCLEOTIDE SEQUENCE [LARGE SCALE GENOMIC DNA]</scope>
    <source>
        <strain evidence="1">LRV0_1</strain>
    </source>
</reference>
<name>A0ABQ9ZJH3_9CRUS</name>